<keyword evidence="8 10" id="KW-0472">Membrane</keyword>
<dbReference type="InterPro" id="IPR037066">
    <property type="entry name" value="Plug_dom_sf"/>
</dbReference>
<evidence type="ECO:0000256" key="11">
    <source>
        <dbReference type="RuleBase" id="RU003357"/>
    </source>
</evidence>
<dbReference type="RefSeq" id="WP_187794414.1">
    <property type="nucleotide sequence ID" value="NZ_JACOQL010000004.1"/>
</dbReference>
<evidence type="ECO:0000313" key="14">
    <source>
        <dbReference type="EMBL" id="MBC9247933.1"/>
    </source>
</evidence>
<evidence type="ECO:0000256" key="6">
    <source>
        <dbReference type="ARBA" id="ARBA00023065"/>
    </source>
</evidence>
<dbReference type="AlphaFoldDB" id="A0A926G8Q6"/>
<dbReference type="PROSITE" id="PS52016">
    <property type="entry name" value="TONB_DEPENDENT_REC_3"/>
    <property type="match status" value="1"/>
</dbReference>
<dbReference type="Proteomes" id="UP000608594">
    <property type="component" value="Unassembled WGS sequence"/>
</dbReference>
<dbReference type="InterPro" id="IPR000421">
    <property type="entry name" value="FA58C"/>
</dbReference>
<keyword evidence="2 10" id="KW-0813">Transport</keyword>
<dbReference type="InterPro" id="IPR036942">
    <property type="entry name" value="Beta-barrel_TonB_sf"/>
</dbReference>
<feature type="signal peptide" evidence="12">
    <location>
        <begin position="1"/>
        <end position="32"/>
    </location>
</feature>
<name>A0A926G8Q6_9RHOB</name>
<evidence type="ECO:0000256" key="3">
    <source>
        <dbReference type="ARBA" id="ARBA00022452"/>
    </source>
</evidence>
<dbReference type="GO" id="GO:0044718">
    <property type="term" value="P:siderophore transmembrane transport"/>
    <property type="evidence" value="ECO:0007669"/>
    <property type="project" value="TreeGrafter"/>
</dbReference>
<dbReference type="GO" id="GO:0015344">
    <property type="term" value="F:siderophore uptake transmembrane transporter activity"/>
    <property type="evidence" value="ECO:0007669"/>
    <property type="project" value="TreeGrafter"/>
</dbReference>
<dbReference type="Gene3D" id="2.170.130.10">
    <property type="entry name" value="TonB-dependent receptor, plug domain"/>
    <property type="match status" value="1"/>
</dbReference>
<dbReference type="InterPro" id="IPR000531">
    <property type="entry name" value="Beta-barrel_TonB"/>
</dbReference>
<evidence type="ECO:0000256" key="4">
    <source>
        <dbReference type="ARBA" id="ARBA00022692"/>
    </source>
</evidence>
<gene>
    <name evidence="14" type="ORF">H4P12_14735</name>
</gene>
<dbReference type="Gene3D" id="2.40.170.20">
    <property type="entry name" value="TonB-dependent receptor, beta-barrel domain"/>
    <property type="match status" value="1"/>
</dbReference>
<keyword evidence="14" id="KW-0675">Receptor</keyword>
<reference evidence="14" key="1">
    <citation type="submission" date="2020-08" db="EMBL/GenBank/DDBJ databases">
        <title>Paracoccus amoyensis sp. nov., isolated from the surface seawater at coast of Xiamen, Fujian.</title>
        <authorList>
            <person name="Lyu L."/>
        </authorList>
    </citation>
    <scope>NUCLEOTIDE SEQUENCE</scope>
    <source>
        <strain evidence="14">11-3</strain>
    </source>
</reference>
<evidence type="ECO:0000256" key="1">
    <source>
        <dbReference type="ARBA" id="ARBA00004571"/>
    </source>
</evidence>
<comment type="similarity">
    <text evidence="10 11">Belongs to the TonB-dependent receptor family.</text>
</comment>
<evidence type="ECO:0000256" key="12">
    <source>
        <dbReference type="SAM" id="SignalP"/>
    </source>
</evidence>
<dbReference type="CDD" id="cd01347">
    <property type="entry name" value="ligand_gated_channel"/>
    <property type="match status" value="1"/>
</dbReference>
<dbReference type="InterPro" id="IPR012910">
    <property type="entry name" value="Plug_dom"/>
</dbReference>
<evidence type="ECO:0000256" key="5">
    <source>
        <dbReference type="ARBA" id="ARBA00022729"/>
    </source>
</evidence>
<evidence type="ECO:0000256" key="8">
    <source>
        <dbReference type="ARBA" id="ARBA00023136"/>
    </source>
</evidence>
<dbReference type="PANTHER" id="PTHR30069">
    <property type="entry name" value="TONB-DEPENDENT OUTER MEMBRANE RECEPTOR"/>
    <property type="match status" value="1"/>
</dbReference>
<evidence type="ECO:0000256" key="10">
    <source>
        <dbReference type="PROSITE-ProRule" id="PRU01360"/>
    </source>
</evidence>
<keyword evidence="7 11" id="KW-0798">TonB box</keyword>
<dbReference type="Pfam" id="PF00593">
    <property type="entry name" value="TonB_dep_Rec_b-barrel"/>
    <property type="match status" value="1"/>
</dbReference>
<comment type="caution">
    <text evidence="14">The sequence shown here is derived from an EMBL/GenBank/DDBJ whole genome shotgun (WGS) entry which is preliminary data.</text>
</comment>
<evidence type="ECO:0000259" key="13">
    <source>
        <dbReference type="PROSITE" id="PS50022"/>
    </source>
</evidence>
<evidence type="ECO:0000256" key="2">
    <source>
        <dbReference type="ARBA" id="ARBA00022448"/>
    </source>
</evidence>
<dbReference type="Pfam" id="PF07715">
    <property type="entry name" value="Plug"/>
    <property type="match status" value="1"/>
</dbReference>
<dbReference type="EMBL" id="JACOQL010000004">
    <property type="protein sequence ID" value="MBC9247933.1"/>
    <property type="molecule type" value="Genomic_DNA"/>
</dbReference>
<keyword evidence="4 10" id="KW-0812">Transmembrane</keyword>
<dbReference type="SUPFAM" id="SSF56935">
    <property type="entry name" value="Porins"/>
    <property type="match status" value="1"/>
</dbReference>
<accession>A0A926G8Q6</accession>
<keyword evidence="15" id="KW-1185">Reference proteome</keyword>
<dbReference type="GO" id="GO:0009279">
    <property type="term" value="C:cell outer membrane"/>
    <property type="evidence" value="ECO:0007669"/>
    <property type="project" value="UniProtKB-SubCell"/>
</dbReference>
<keyword evidence="5 12" id="KW-0732">Signal</keyword>
<keyword evidence="3 10" id="KW-1134">Transmembrane beta strand</keyword>
<comment type="subcellular location">
    <subcellularLocation>
        <location evidence="1 10">Cell outer membrane</location>
        <topology evidence="1 10">Multi-pass membrane protein</topology>
    </subcellularLocation>
</comment>
<dbReference type="PANTHER" id="PTHR30069:SF53">
    <property type="entry name" value="COLICIN I RECEPTOR-RELATED"/>
    <property type="match status" value="1"/>
</dbReference>
<dbReference type="PROSITE" id="PS50022">
    <property type="entry name" value="FA58C_3"/>
    <property type="match status" value="1"/>
</dbReference>
<protein>
    <submittedName>
        <fullName evidence="14">TonB-dependent receptor</fullName>
    </submittedName>
</protein>
<keyword evidence="9 10" id="KW-0998">Cell outer membrane</keyword>
<proteinExistence type="inferred from homology"/>
<evidence type="ECO:0000313" key="15">
    <source>
        <dbReference type="Proteomes" id="UP000608594"/>
    </source>
</evidence>
<feature type="domain" description="F5/8 type C" evidence="13">
    <location>
        <begin position="582"/>
        <end position="695"/>
    </location>
</feature>
<evidence type="ECO:0000256" key="7">
    <source>
        <dbReference type="ARBA" id="ARBA00023077"/>
    </source>
</evidence>
<dbReference type="InterPro" id="IPR039426">
    <property type="entry name" value="TonB-dep_rcpt-like"/>
</dbReference>
<keyword evidence="6" id="KW-0406">Ion transport</keyword>
<feature type="chain" id="PRO_5037801904" evidence="12">
    <location>
        <begin position="33"/>
        <end position="695"/>
    </location>
</feature>
<sequence>MPQPSSSPLDRLNLRAALLTLTALTTPVAALAQTAAGTPDAPYVLAPITITAGGFEQLVTDAPASVSVISGEELAKGNITSLSDALKQVQGVVTTGAANEEDIFIRGLPGQYTLILVDGKRQGTRESRTNGNSGFEQSYIPPVSAIERIEVVRGPMSSLYGSDAMGGVVNIITKPVADVWSGSVTTEFTTPQDDKYSSTRQQSFHLGGPLIKDTLGLQVWGRHLDRSEAEVTDGLRGRSMENLGARLTYTINPDHRVYLEGSSTNIEDTGHVGKSIEEINGTSGNPNTNSLQENKRHQALLAYAGNWGTTTADISYSRETGRRTTGSSDGTTDFILSDRSPKIINSVIDAKFNTPVNWQGEHRLTYGGQYFEAKLHDQNPGLGDGVIRSYSASQWALFAEDEWQIRDDFALTLGMRYNDHEEFGSHLTPRIYGVWSATDALTIKGGISTGYRAPDLRSVVPGYYYTTQRGAGVIVSNPDLNPEESTNIELAALYHGSNFEVGGTLFQTDFENKIESRNTGRTIVVAGTTYNRWEYYNVGEARMKGVELTGRWDVTQDVLLRANYTYTDSEQLTGDFKGLPLARTPKHMLNLRGEWITPLDGLDAWGSVNYHGKETNAGSRLGDNGTPVAWDSEGNVLAYEYDDYVTVDIGANYRVNDYATVNAAIYNVLDKELVSDDANTVLEGRSFWLGLTAEF</sequence>
<organism evidence="14 15">
    <name type="scientific">Paracoccus amoyensis</name>
    <dbReference type="NCBI Taxonomy" id="2760093"/>
    <lineage>
        <taxon>Bacteria</taxon>
        <taxon>Pseudomonadati</taxon>
        <taxon>Pseudomonadota</taxon>
        <taxon>Alphaproteobacteria</taxon>
        <taxon>Rhodobacterales</taxon>
        <taxon>Paracoccaceae</taxon>
        <taxon>Paracoccus</taxon>
    </lineage>
</organism>
<evidence type="ECO:0000256" key="9">
    <source>
        <dbReference type="ARBA" id="ARBA00023237"/>
    </source>
</evidence>